<dbReference type="InterPro" id="IPR013151">
    <property type="entry name" value="Immunoglobulin_dom"/>
</dbReference>
<dbReference type="EMBL" id="VIIS01001309">
    <property type="protein sequence ID" value="KAF0299961.1"/>
    <property type="molecule type" value="Genomic_DNA"/>
</dbReference>
<name>A0A6A4WDD6_AMPAM</name>
<organism evidence="4 5">
    <name type="scientific">Amphibalanus amphitrite</name>
    <name type="common">Striped barnacle</name>
    <name type="synonym">Balanus amphitrite</name>
    <dbReference type="NCBI Taxonomy" id="1232801"/>
    <lineage>
        <taxon>Eukaryota</taxon>
        <taxon>Metazoa</taxon>
        <taxon>Ecdysozoa</taxon>
        <taxon>Arthropoda</taxon>
        <taxon>Crustacea</taxon>
        <taxon>Multicrustacea</taxon>
        <taxon>Cirripedia</taxon>
        <taxon>Thoracica</taxon>
        <taxon>Thoracicalcarea</taxon>
        <taxon>Balanomorpha</taxon>
        <taxon>Balanoidea</taxon>
        <taxon>Balanidae</taxon>
        <taxon>Amphibalaninae</taxon>
        <taxon>Amphibalanus</taxon>
    </lineage>
</organism>
<dbReference type="Pfam" id="PF00047">
    <property type="entry name" value="ig"/>
    <property type="match status" value="1"/>
</dbReference>
<evidence type="ECO:0000259" key="3">
    <source>
        <dbReference type="PROSITE" id="PS50835"/>
    </source>
</evidence>
<dbReference type="InterPro" id="IPR013783">
    <property type="entry name" value="Ig-like_fold"/>
</dbReference>
<accession>A0A6A4WDD6</accession>
<keyword evidence="2" id="KW-1133">Transmembrane helix</keyword>
<dbReference type="PANTHER" id="PTHR23279:SF6">
    <property type="entry name" value="DEFECTIVE PROBOSCIS EXTENSION RESPONSE 7, ISOFORM F"/>
    <property type="match status" value="1"/>
</dbReference>
<dbReference type="GO" id="GO:0032589">
    <property type="term" value="C:neuron projection membrane"/>
    <property type="evidence" value="ECO:0007669"/>
    <property type="project" value="TreeGrafter"/>
</dbReference>
<dbReference type="InterPro" id="IPR037448">
    <property type="entry name" value="Zig-8"/>
</dbReference>
<evidence type="ECO:0000313" key="5">
    <source>
        <dbReference type="Proteomes" id="UP000440578"/>
    </source>
</evidence>
<dbReference type="InterPro" id="IPR007110">
    <property type="entry name" value="Ig-like_dom"/>
</dbReference>
<reference evidence="4 5" key="1">
    <citation type="submission" date="2019-07" db="EMBL/GenBank/DDBJ databases">
        <title>Draft genome assembly of a fouling barnacle, Amphibalanus amphitrite (Darwin, 1854): The first reference genome for Thecostraca.</title>
        <authorList>
            <person name="Kim W."/>
        </authorList>
    </citation>
    <scope>NUCLEOTIDE SEQUENCE [LARGE SCALE GENOMIC DNA]</scope>
    <source>
        <strain evidence="4">SNU_AA5</strain>
        <tissue evidence="4">Soma without cirri and trophi</tissue>
    </source>
</reference>
<dbReference type="CDD" id="cd00096">
    <property type="entry name" value="Ig"/>
    <property type="match status" value="1"/>
</dbReference>
<dbReference type="Proteomes" id="UP000440578">
    <property type="component" value="Unassembled WGS sequence"/>
</dbReference>
<feature type="domain" description="Ig-like" evidence="3">
    <location>
        <begin position="181"/>
        <end position="276"/>
    </location>
</feature>
<evidence type="ECO:0000256" key="1">
    <source>
        <dbReference type="SAM" id="MobiDB-lite"/>
    </source>
</evidence>
<gene>
    <name evidence="4" type="ORF">FJT64_027439</name>
</gene>
<protein>
    <recommendedName>
        <fullName evidence="3">Ig-like domain-containing protein</fullName>
    </recommendedName>
</protein>
<keyword evidence="5" id="KW-1185">Reference proteome</keyword>
<dbReference type="Gene3D" id="2.60.40.10">
    <property type="entry name" value="Immunoglobulins"/>
    <property type="match status" value="2"/>
</dbReference>
<dbReference type="GO" id="GO:0050808">
    <property type="term" value="P:synapse organization"/>
    <property type="evidence" value="ECO:0007669"/>
    <property type="project" value="TreeGrafter"/>
</dbReference>
<dbReference type="SUPFAM" id="SSF48726">
    <property type="entry name" value="Immunoglobulin"/>
    <property type="match status" value="2"/>
</dbReference>
<sequence length="305" mass="33393">MGHMKPNSAEPLDAEDQARRRRRAAASSDDDRLAAFARDLSDSWYSDLPPKLDAGGVSTSNANKKSTFIRLFSHLGCAAGPSTPWHDHTSRGPYFDRTMTNNVSTTIGRTVLLRCRIFQLDGQAVLHEPGGHDFHLQISGVQTSDDGVYECQINTEPKRFWPVTLHVQAAIRDSHGQTLWPAAHAKIIGASDRYVQLNSNIQLRCELRVLADPPVTLGWSKGSAAVDVSSPRAGLSIQTERGGHGTTSFLVIARARQRDSGTYTCQPSEGQSATVRVHVLDALLMTSLVPLMTSLVILACRRDNR</sequence>
<evidence type="ECO:0000256" key="2">
    <source>
        <dbReference type="SAM" id="Phobius"/>
    </source>
</evidence>
<dbReference type="SMART" id="SM00408">
    <property type="entry name" value="IGc2"/>
    <property type="match status" value="2"/>
</dbReference>
<dbReference type="PANTHER" id="PTHR23279">
    <property type="entry name" value="DEFECTIVE PROBOSCIS EXTENSION RESPONSE DPR -RELATED"/>
    <property type="match status" value="1"/>
</dbReference>
<evidence type="ECO:0000313" key="4">
    <source>
        <dbReference type="EMBL" id="KAF0299961.1"/>
    </source>
</evidence>
<dbReference type="AlphaFoldDB" id="A0A6A4WDD6"/>
<dbReference type="InterPro" id="IPR003598">
    <property type="entry name" value="Ig_sub2"/>
</dbReference>
<comment type="caution">
    <text evidence="4">The sequence shown here is derived from an EMBL/GenBank/DDBJ whole genome shotgun (WGS) entry which is preliminary data.</text>
</comment>
<dbReference type="SMART" id="SM00409">
    <property type="entry name" value="IG"/>
    <property type="match status" value="2"/>
</dbReference>
<dbReference type="OrthoDB" id="6377396at2759"/>
<keyword evidence="2" id="KW-0812">Transmembrane</keyword>
<feature type="region of interest" description="Disordered" evidence="1">
    <location>
        <begin position="1"/>
        <end position="31"/>
    </location>
</feature>
<dbReference type="PROSITE" id="PS50835">
    <property type="entry name" value="IG_LIKE"/>
    <property type="match status" value="1"/>
</dbReference>
<feature type="transmembrane region" description="Helical" evidence="2">
    <location>
        <begin position="282"/>
        <end position="300"/>
    </location>
</feature>
<dbReference type="InterPro" id="IPR003599">
    <property type="entry name" value="Ig_sub"/>
</dbReference>
<proteinExistence type="predicted"/>
<keyword evidence="2" id="KW-0472">Membrane</keyword>
<dbReference type="InterPro" id="IPR036179">
    <property type="entry name" value="Ig-like_dom_sf"/>
</dbReference>